<name>A0A382JLP2_9ZZZZ</name>
<keyword evidence="7 8" id="KW-0472">Membrane</keyword>
<feature type="domain" description="Type II secretion system protein GspF" evidence="9">
    <location>
        <begin position="73"/>
        <end position="195"/>
    </location>
</feature>
<feature type="domain" description="Type II secretion system protein GspF" evidence="9">
    <location>
        <begin position="275"/>
        <end position="399"/>
    </location>
</feature>
<dbReference type="Gene3D" id="1.20.81.30">
    <property type="entry name" value="Type II secretion system (T2SS), domain F"/>
    <property type="match status" value="2"/>
</dbReference>
<keyword evidence="6 8" id="KW-1133">Transmembrane helix</keyword>
<feature type="transmembrane region" description="Helical" evidence="8">
    <location>
        <begin position="380"/>
        <end position="401"/>
    </location>
</feature>
<organism evidence="10">
    <name type="scientific">marine metagenome</name>
    <dbReference type="NCBI Taxonomy" id="408172"/>
    <lineage>
        <taxon>unclassified sequences</taxon>
        <taxon>metagenomes</taxon>
        <taxon>ecological metagenomes</taxon>
    </lineage>
</organism>
<gene>
    <name evidence="10" type="ORF">METZ01_LOCUS264947</name>
</gene>
<evidence type="ECO:0000259" key="9">
    <source>
        <dbReference type="Pfam" id="PF00482"/>
    </source>
</evidence>
<dbReference type="AlphaFoldDB" id="A0A382JLP2"/>
<proteinExistence type="inferred from homology"/>
<dbReference type="PANTHER" id="PTHR30012:SF0">
    <property type="entry name" value="TYPE II SECRETION SYSTEM PROTEIN F-RELATED"/>
    <property type="match status" value="1"/>
</dbReference>
<dbReference type="PANTHER" id="PTHR30012">
    <property type="entry name" value="GENERAL SECRETION PATHWAY PROTEIN"/>
    <property type="match status" value="1"/>
</dbReference>
<evidence type="ECO:0000256" key="3">
    <source>
        <dbReference type="ARBA" id="ARBA00022475"/>
    </source>
</evidence>
<evidence type="ECO:0000256" key="8">
    <source>
        <dbReference type="SAM" id="Phobius"/>
    </source>
</evidence>
<evidence type="ECO:0000256" key="7">
    <source>
        <dbReference type="ARBA" id="ARBA00023136"/>
    </source>
</evidence>
<dbReference type="EMBL" id="UINC01074671">
    <property type="protein sequence ID" value="SVC12093.1"/>
    <property type="molecule type" value="Genomic_DNA"/>
</dbReference>
<reference evidence="10" key="1">
    <citation type="submission" date="2018-05" db="EMBL/GenBank/DDBJ databases">
        <authorList>
            <person name="Lanie J.A."/>
            <person name="Ng W.-L."/>
            <person name="Kazmierczak K.M."/>
            <person name="Andrzejewski T.M."/>
            <person name="Davidsen T.M."/>
            <person name="Wayne K.J."/>
            <person name="Tettelin H."/>
            <person name="Glass J.I."/>
            <person name="Rusch D."/>
            <person name="Podicherti R."/>
            <person name="Tsui H.-C.T."/>
            <person name="Winkler M.E."/>
        </authorList>
    </citation>
    <scope>NUCLEOTIDE SEQUENCE</scope>
</reference>
<evidence type="ECO:0000256" key="2">
    <source>
        <dbReference type="ARBA" id="ARBA00005745"/>
    </source>
</evidence>
<evidence type="ECO:0000313" key="10">
    <source>
        <dbReference type="EMBL" id="SVC12093.1"/>
    </source>
</evidence>
<sequence length="410" mass="45701">MADTVKTFSYTAHDIHNEITSGEYSSTSTNGVLNYLSGLGLTPVAITEKKYSILDKDITFFDSISPSEIYNYTRQLAVMLKAGVPLIDALQSMESEHNNPALNRVIKEIVQDVTNGVAFSIALEKHPKAFNTMFVFIVKAGEEAGVMDLVLMKIAEFIKHDLEMREGIKSALRYPAIVMLITISVAILAVVYLLPRFSTLFADTRIELPLVTRIYLGLDQIIQNYYGFIILGGIVISYVFYRWINTVSGRYIWDKFLLKIPIIGPINRGLAISRFSNILQTLNSSGVPILTCLNIVGKTVNNAFVQSRLDLISDEVKMGKKVAHSLKTHTYDVFPGHVLKMIEVGEEAGAIDEMLEEIARLYDSETRNKVQRLTASVEPLITVTMGLFILSLALAIFVPVWDSYVALSTQ</sequence>
<keyword evidence="5 8" id="KW-0812">Transmembrane</keyword>
<dbReference type="InterPro" id="IPR042094">
    <property type="entry name" value="T2SS_GspF_sf"/>
</dbReference>
<evidence type="ECO:0000256" key="4">
    <source>
        <dbReference type="ARBA" id="ARBA00022519"/>
    </source>
</evidence>
<keyword evidence="3" id="KW-1003">Cell membrane</keyword>
<dbReference type="FunFam" id="1.20.81.30:FF:000001">
    <property type="entry name" value="Type II secretion system protein F"/>
    <property type="match status" value="2"/>
</dbReference>
<accession>A0A382JLP2</accession>
<comment type="similarity">
    <text evidence="2">Belongs to the GSP F family.</text>
</comment>
<evidence type="ECO:0000256" key="1">
    <source>
        <dbReference type="ARBA" id="ARBA00004429"/>
    </source>
</evidence>
<evidence type="ECO:0000256" key="6">
    <source>
        <dbReference type="ARBA" id="ARBA00022989"/>
    </source>
</evidence>
<feature type="transmembrane region" description="Helical" evidence="8">
    <location>
        <begin position="174"/>
        <end position="194"/>
    </location>
</feature>
<feature type="transmembrane region" description="Helical" evidence="8">
    <location>
        <begin position="225"/>
        <end position="244"/>
    </location>
</feature>
<evidence type="ECO:0000256" key="5">
    <source>
        <dbReference type="ARBA" id="ARBA00022692"/>
    </source>
</evidence>
<protein>
    <recommendedName>
        <fullName evidence="9">Type II secretion system protein GspF domain-containing protein</fullName>
    </recommendedName>
</protein>
<dbReference type="GO" id="GO:0005886">
    <property type="term" value="C:plasma membrane"/>
    <property type="evidence" value="ECO:0007669"/>
    <property type="project" value="UniProtKB-SubCell"/>
</dbReference>
<comment type="subcellular location">
    <subcellularLocation>
        <location evidence="1">Cell inner membrane</location>
        <topology evidence="1">Multi-pass membrane protein</topology>
    </subcellularLocation>
</comment>
<dbReference type="Pfam" id="PF00482">
    <property type="entry name" value="T2SSF"/>
    <property type="match status" value="2"/>
</dbReference>
<dbReference type="InterPro" id="IPR018076">
    <property type="entry name" value="T2SS_GspF_dom"/>
</dbReference>
<dbReference type="InterPro" id="IPR003004">
    <property type="entry name" value="GspF/PilC"/>
</dbReference>
<dbReference type="PRINTS" id="PR00812">
    <property type="entry name" value="BCTERIALGSPF"/>
</dbReference>
<keyword evidence="4" id="KW-0997">Cell inner membrane</keyword>